<accession>A0AAW2YXG0</accession>
<dbReference type="EMBL" id="JAOPGA020000754">
    <property type="protein sequence ID" value="KAL0481334.1"/>
    <property type="molecule type" value="Genomic_DNA"/>
</dbReference>
<sequence>MKRSTYIKLCKTYLFRVAVQSLRQITDFGANEGDNGSDRRTNKPSKKNSAPKEAPDKKKSAETKRKTPDKIDVEEGDVVEEPPKKKAKSANRVKGTQKVGANEGDVSEQVKGPAEADKVGTYDEEASVGTIIDKSDLILYEDKEPYKQRLTNNRVRTLKQWKLLSADKKKEYFSLMLIKVLDAAAAPKRLNYGDVEASIKYFEGITGIVNPSVRLQP</sequence>
<evidence type="ECO:0000256" key="1">
    <source>
        <dbReference type="SAM" id="MobiDB-lite"/>
    </source>
</evidence>
<proteinExistence type="predicted"/>
<keyword evidence="3" id="KW-1185">Reference proteome</keyword>
<gene>
    <name evidence="2" type="ORF">AKO1_004882</name>
</gene>
<name>A0AAW2YXG0_9EUKA</name>
<organism evidence="2 3">
    <name type="scientific">Acrasis kona</name>
    <dbReference type="NCBI Taxonomy" id="1008807"/>
    <lineage>
        <taxon>Eukaryota</taxon>
        <taxon>Discoba</taxon>
        <taxon>Heterolobosea</taxon>
        <taxon>Tetramitia</taxon>
        <taxon>Eutetramitia</taxon>
        <taxon>Acrasidae</taxon>
        <taxon>Acrasis</taxon>
    </lineage>
</organism>
<reference evidence="2 3" key="1">
    <citation type="submission" date="2024-03" db="EMBL/GenBank/DDBJ databases">
        <title>The Acrasis kona genome and developmental transcriptomes reveal deep origins of eukaryotic multicellular pathways.</title>
        <authorList>
            <person name="Sheikh S."/>
            <person name="Fu C.-J."/>
            <person name="Brown M.W."/>
            <person name="Baldauf S.L."/>
        </authorList>
    </citation>
    <scope>NUCLEOTIDE SEQUENCE [LARGE SCALE GENOMIC DNA]</scope>
    <source>
        <strain evidence="2 3">ATCC MYA-3509</strain>
    </source>
</reference>
<feature type="region of interest" description="Disordered" evidence="1">
    <location>
        <begin position="27"/>
        <end position="119"/>
    </location>
</feature>
<dbReference type="AlphaFoldDB" id="A0AAW2YXG0"/>
<comment type="caution">
    <text evidence="2">The sequence shown here is derived from an EMBL/GenBank/DDBJ whole genome shotgun (WGS) entry which is preliminary data.</text>
</comment>
<dbReference type="Proteomes" id="UP001431209">
    <property type="component" value="Unassembled WGS sequence"/>
</dbReference>
<feature type="compositionally biased region" description="Basic and acidic residues" evidence="1">
    <location>
        <begin position="53"/>
        <end position="73"/>
    </location>
</feature>
<protein>
    <submittedName>
        <fullName evidence="2">FliM</fullName>
    </submittedName>
</protein>
<evidence type="ECO:0000313" key="3">
    <source>
        <dbReference type="Proteomes" id="UP001431209"/>
    </source>
</evidence>
<evidence type="ECO:0000313" key="2">
    <source>
        <dbReference type="EMBL" id="KAL0481334.1"/>
    </source>
</evidence>